<comment type="catalytic activity">
    <reaction evidence="1">
        <text>Hydrolysis of alkylated DNA, releasing 3-methyladenine, 3-methylguanine, 7-methylguanine and 7-methyladenine.</text>
        <dbReference type="EC" id="3.2.2.21"/>
    </reaction>
</comment>
<dbReference type="GO" id="GO:0008725">
    <property type="term" value="F:DNA-3-methyladenine glycosylase activity"/>
    <property type="evidence" value="ECO:0007669"/>
    <property type="project" value="TreeGrafter"/>
</dbReference>
<keyword evidence="3" id="KW-0227">DNA damage</keyword>
<feature type="domain" description="HhH-GPD" evidence="5">
    <location>
        <begin position="51"/>
        <end position="197"/>
    </location>
</feature>
<dbReference type="EMBL" id="AOSK01000041">
    <property type="protein sequence ID" value="EYD76738.1"/>
    <property type="molecule type" value="Genomic_DNA"/>
</dbReference>
<dbReference type="Gene3D" id="1.10.1670.40">
    <property type="match status" value="1"/>
</dbReference>
<keyword evidence="6" id="KW-0326">Glycosidase</keyword>
<organism evidence="6 7">
    <name type="scientific">Rubellimicrobium mesophilum DSM 19309</name>
    <dbReference type="NCBI Taxonomy" id="442562"/>
    <lineage>
        <taxon>Bacteria</taxon>
        <taxon>Pseudomonadati</taxon>
        <taxon>Pseudomonadota</taxon>
        <taxon>Alphaproteobacteria</taxon>
        <taxon>Rhodobacterales</taxon>
        <taxon>Roseobacteraceae</taxon>
        <taxon>Rubellimicrobium</taxon>
    </lineage>
</organism>
<dbReference type="GO" id="GO:0032993">
    <property type="term" value="C:protein-DNA complex"/>
    <property type="evidence" value="ECO:0007669"/>
    <property type="project" value="TreeGrafter"/>
</dbReference>
<comment type="caution">
    <text evidence="6">The sequence shown here is derived from an EMBL/GenBank/DDBJ whole genome shotgun (WGS) entry which is preliminary data.</text>
</comment>
<dbReference type="Gene3D" id="1.10.340.30">
    <property type="entry name" value="Hypothetical protein, domain 2"/>
    <property type="match status" value="1"/>
</dbReference>
<reference evidence="6 7" key="1">
    <citation type="submission" date="2013-02" db="EMBL/GenBank/DDBJ databases">
        <authorList>
            <person name="Fiebig A."/>
            <person name="Goeker M."/>
            <person name="Klenk H.-P.P."/>
        </authorList>
    </citation>
    <scope>NUCLEOTIDE SEQUENCE [LARGE SCALE GENOMIC DNA]</scope>
    <source>
        <strain evidence="6 7">DSM 19309</strain>
    </source>
</reference>
<protein>
    <recommendedName>
        <fullName evidence="2">DNA-3-methyladenine glycosylase II</fullName>
        <ecNumber evidence="2">3.2.2.21</ecNumber>
    </recommendedName>
</protein>
<dbReference type="InterPro" id="IPR051912">
    <property type="entry name" value="Alkylbase_DNA_Glycosylase/TA"/>
</dbReference>
<dbReference type="PANTHER" id="PTHR43003">
    <property type="entry name" value="DNA-3-METHYLADENINE GLYCOSYLASE"/>
    <property type="match status" value="1"/>
</dbReference>
<dbReference type="AlphaFoldDB" id="A0A017HRE5"/>
<dbReference type="STRING" id="442562.Rumeso_01696"/>
<dbReference type="SMART" id="SM00478">
    <property type="entry name" value="ENDO3c"/>
    <property type="match status" value="1"/>
</dbReference>
<dbReference type="GO" id="GO:0032131">
    <property type="term" value="F:alkylated DNA binding"/>
    <property type="evidence" value="ECO:0007669"/>
    <property type="project" value="TreeGrafter"/>
</dbReference>
<name>A0A017HRE5_9RHOB</name>
<evidence type="ECO:0000256" key="1">
    <source>
        <dbReference type="ARBA" id="ARBA00000086"/>
    </source>
</evidence>
<dbReference type="GO" id="GO:0006285">
    <property type="term" value="P:base-excision repair, AP site formation"/>
    <property type="evidence" value="ECO:0007669"/>
    <property type="project" value="TreeGrafter"/>
</dbReference>
<evidence type="ECO:0000256" key="3">
    <source>
        <dbReference type="ARBA" id="ARBA00022763"/>
    </source>
</evidence>
<sequence length="207" mass="23438">MRIIQTNDCIEEGAHWLGAREPRFAMAYEMSRPLKLRRYPDGFDRLFSSIVSQQVSTAAAESIWNRLVANGLTTPEAVLAADEDTLRAQGLSRQKVRYTKALAAEGIDYDALRTLPTEEVIQKLIHVPGIGRWTAEMYAMFALGHADVFAPADLALQEGVRLLWDLPDRPKERALKEMAEAWSPWRAVAARILWGYYHVVKSREGVR</sequence>
<dbReference type="EC" id="3.2.2.21" evidence="2"/>
<dbReference type="SUPFAM" id="SSF48150">
    <property type="entry name" value="DNA-glycosylase"/>
    <property type="match status" value="1"/>
</dbReference>
<evidence type="ECO:0000259" key="5">
    <source>
        <dbReference type="SMART" id="SM00478"/>
    </source>
</evidence>
<keyword evidence="4" id="KW-0234">DNA repair</keyword>
<gene>
    <name evidence="6" type="ORF">Rumeso_01696</name>
</gene>
<evidence type="ECO:0000256" key="4">
    <source>
        <dbReference type="ARBA" id="ARBA00023204"/>
    </source>
</evidence>
<dbReference type="Proteomes" id="UP000019666">
    <property type="component" value="Unassembled WGS sequence"/>
</dbReference>
<dbReference type="RefSeq" id="WP_037277239.1">
    <property type="nucleotide sequence ID" value="NZ_KK088521.1"/>
</dbReference>
<dbReference type="Pfam" id="PF00730">
    <property type="entry name" value="HhH-GPD"/>
    <property type="match status" value="1"/>
</dbReference>
<evidence type="ECO:0000313" key="7">
    <source>
        <dbReference type="Proteomes" id="UP000019666"/>
    </source>
</evidence>
<evidence type="ECO:0000256" key="2">
    <source>
        <dbReference type="ARBA" id="ARBA00012000"/>
    </source>
</evidence>
<dbReference type="CDD" id="cd00056">
    <property type="entry name" value="ENDO3c"/>
    <property type="match status" value="1"/>
</dbReference>
<dbReference type="InterPro" id="IPR011257">
    <property type="entry name" value="DNA_glycosylase"/>
</dbReference>
<dbReference type="HOGENOM" id="CLU_000445_72_5_5"/>
<dbReference type="GO" id="GO:0043916">
    <property type="term" value="F:DNA-7-methylguanine glycosylase activity"/>
    <property type="evidence" value="ECO:0007669"/>
    <property type="project" value="TreeGrafter"/>
</dbReference>
<dbReference type="OrthoDB" id="9785929at2"/>
<keyword evidence="7" id="KW-1185">Reference proteome</keyword>
<dbReference type="PANTHER" id="PTHR43003:SF5">
    <property type="entry name" value="DNA-3-METHYLADENINE GLYCOSYLASE"/>
    <property type="match status" value="1"/>
</dbReference>
<dbReference type="GO" id="GO:0005737">
    <property type="term" value="C:cytoplasm"/>
    <property type="evidence" value="ECO:0007669"/>
    <property type="project" value="TreeGrafter"/>
</dbReference>
<proteinExistence type="predicted"/>
<accession>A0A017HRE5</accession>
<evidence type="ECO:0000313" key="6">
    <source>
        <dbReference type="EMBL" id="EYD76738.1"/>
    </source>
</evidence>
<dbReference type="GO" id="GO:0006307">
    <property type="term" value="P:DNA alkylation repair"/>
    <property type="evidence" value="ECO:0007669"/>
    <property type="project" value="TreeGrafter"/>
</dbReference>
<keyword evidence="6" id="KW-0378">Hydrolase</keyword>
<dbReference type="InterPro" id="IPR003265">
    <property type="entry name" value="HhH-GPD_domain"/>
</dbReference>